<evidence type="ECO:0000313" key="1">
    <source>
        <dbReference type="EMBL" id="KAH3782837.1"/>
    </source>
</evidence>
<gene>
    <name evidence="1" type="ORF">DPMN_160757</name>
</gene>
<protein>
    <submittedName>
        <fullName evidence="1">Uncharacterized protein</fullName>
    </submittedName>
</protein>
<dbReference type="AlphaFoldDB" id="A0A9D4ERV1"/>
<sequence>MIGHVALHYLHNSHIYLHILHIYTATHLHIYLHCLIIGHVALLTQVDIANFAPIYSVTAVPNPGFVVLACCTLRIEPNILVTYDVLYEHQRWPVHSIIPIAVLALPVASNKLLQKLPPEVEMRVPPLLGFPGGPLLVEDEAIYNSQIQ</sequence>
<evidence type="ECO:0000313" key="2">
    <source>
        <dbReference type="Proteomes" id="UP000828390"/>
    </source>
</evidence>
<reference evidence="1" key="2">
    <citation type="submission" date="2020-11" db="EMBL/GenBank/DDBJ databases">
        <authorList>
            <person name="McCartney M.A."/>
            <person name="Auch B."/>
            <person name="Kono T."/>
            <person name="Mallez S."/>
            <person name="Becker A."/>
            <person name="Gohl D.M."/>
            <person name="Silverstein K.A.T."/>
            <person name="Koren S."/>
            <person name="Bechman K.B."/>
            <person name="Herman A."/>
            <person name="Abrahante J.E."/>
            <person name="Garbe J."/>
        </authorList>
    </citation>
    <scope>NUCLEOTIDE SEQUENCE</scope>
    <source>
        <strain evidence="1">Duluth1</strain>
        <tissue evidence="1">Whole animal</tissue>
    </source>
</reference>
<name>A0A9D4ERV1_DREPO</name>
<reference evidence="1" key="1">
    <citation type="journal article" date="2019" name="bioRxiv">
        <title>The Genome of the Zebra Mussel, Dreissena polymorpha: A Resource for Invasive Species Research.</title>
        <authorList>
            <person name="McCartney M.A."/>
            <person name="Auch B."/>
            <person name="Kono T."/>
            <person name="Mallez S."/>
            <person name="Zhang Y."/>
            <person name="Obille A."/>
            <person name="Becker A."/>
            <person name="Abrahante J.E."/>
            <person name="Garbe J."/>
            <person name="Badalamenti J.P."/>
            <person name="Herman A."/>
            <person name="Mangelson H."/>
            <person name="Liachko I."/>
            <person name="Sullivan S."/>
            <person name="Sone E.D."/>
            <person name="Koren S."/>
            <person name="Silverstein K.A.T."/>
            <person name="Beckman K.B."/>
            <person name="Gohl D.M."/>
        </authorList>
    </citation>
    <scope>NUCLEOTIDE SEQUENCE</scope>
    <source>
        <strain evidence="1">Duluth1</strain>
        <tissue evidence="1">Whole animal</tissue>
    </source>
</reference>
<dbReference type="EMBL" id="JAIWYP010000008">
    <property type="protein sequence ID" value="KAH3782837.1"/>
    <property type="molecule type" value="Genomic_DNA"/>
</dbReference>
<organism evidence="1 2">
    <name type="scientific">Dreissena polymorpha</name>
    <name type="common">Zebra mussel</name>
    <name type="synonym">Mytilus polymorpha</name>
    <dbReference type="NCBI Taxonomy" id="45954"/>
    <lineage>
        <taxon>Eukaryota</taxon>
        <taxon>Metazoa</taxon>
        <taxon>Spiralia</taxon>
        <taxon>Lophotrochozoa</taxon>
        <taxon>Mollusca</taxon>
        <taxon>Bivalvia</taxon>
        <taxon>Autobranchia</taxon>
        <taxon>Heteroconchia</taxon>
        <taxon>Euheterodonta</taxon>
        <taxon>Imparidentia</taxon>
        <taxon>Neoheterodontei</taxon>
        <taxon>Myida</taxon>
        <taxon>Dreissenoidea</taxon>
        <taxon>Dreissenidae</taxon>
        <taxon>Dreissena</taxon>
    </lineage>
</organism>
<comment type="caution">
    <text evidence="1">The sequence shown here is derived from an EMBL/GenBank/DDBJ whole genome shotgun (WGS) entry which is preliminary data.</text>
</comment>
<keyword evidence="2" id="KW-1185">Reference proteome</keyword>
<dbReference type="Proteomes" id="UP000828390">
    <property type="component" value="Unassembled WGS sequence"/>
</dbReference>
<proteinExistence type="predicted"/>
<accession>A0A9D4ERV1</accession>